<evidence type="ECO:0000256" key="1">
    <source>
        <dbReference type="SAM" id="Coils"/>
    </source>
</evidence>
<feature type="coiled-coil region" evidence="1">
    <location>
        <begin position="384"/>
        <end position="421"/>
    </location>
</feature>
<dbReference type="AlphaFoldDB" id="A0A5P3ACL3"/>
<evidence type="ECO:0008006" key="5">
    <source>
        <dbReference type="Google" id="ProtNLM"/>
    </source>
</evidence>
<keyword evidence="1" id="KW-0175">Coiled coil</keyword>
<reference evidence="3 4" key="1">
    <citation type="submission" date="2018-08" db="EMBL/GenBank/DDBJ databases">
        <title>Genetic Globetrotter - A new plasmid hitch-hiking vast phylogenetic and geographic distances.</title>
        <authorList>
            <person name="Vollmers J."/>
            <person name="Petersen J."/>
        </authorList>
    </citation>
    <scope>NUCLEOTIDE SEQUENCE [LARGE SCALE GENOMIC DNA]</scope>
    <source>
        <strain evidence="3 4">DSM 26383</strain>
    </source>
</reference>
<accession>A0A5P3ACL3</accession>
<feature type="compositionally biased region" description="Low complexity" evidence="2">
    <location>
        <begin position="358"/>
        <end position="370"/>
    </location>
</feature>
<dbReference type="RefSeq" id="WP_057815387.1">
    <property type="nucleotide sequence ID" value="NZ_CP031598.1"/>
</dbReference>
<gene>
    <name evidence="3" type="ORF">RIdsm_02739</name>
</gene>
<dbReference type="KEGG" id="rid:RIdsm_02739"/>
<feature type="region of interest" description="Disordered" evidence="2">
    <location>
        <begin position="292"/>
        <end position="376"/>
    </location>
</feature>
<feature type="compositionally biased region" description="Polar residues" evidence="2">
    <location>
        <begin position="314"/>
        <end position="323"/>
    </location>
</feature>
<name>A0A5P3ACL3_9RHOB</name>
<evidence type="ECO:0000313" key="4">
    <source>
        <dbReference type="Proteomes" id="UP000325785"/>
    </source>
</evidence>
<protein>
    <recommendedName>
        <fullName evidence="5">Tail tape measure protein</fullName>
    </recommendedName>
</protein>
<dbReference type="EMBL" id="CP031598">
    <property type="protein sequence ID" value="QEW26931.1"/>
    <property type="molecule type" value="Genomic_DNA"/>
</dbReference>
<dbReference type="Proteomes" id="UP000325785">
    <property type="component" value="Chromosome"/>
</dbReference>
<proteinExistence type="predicted"/>
<feature type="compositionally biased region" description="Polar residues" evidence="2">
    <location>
        <begin position="332"/>
        <end position="344"/>
    </location>
</feature>
<organism evidence="3 4">
    <name type="scientific">Roseovarius indicus</name>
    <dbReference type="NCBI Taxonomy" id="540747"/>
    <lineage>
        <taxon>Bacteria</taxon>
        <taxon>Pseudomonadati</taxon>
        <taxon>Pseudomonadota</taxon>
        <taxon>Alphaproteobacteria</taxon>
        <taxon>Rhodobacterales</taxon>
        <taxon>Roseobacteraceae</taxon>
        <taxon>Roseovarius</taxon>
    </lineage>
</organism>
<evidence type="ECO:0000256" key="2">
    <source>
        <dbReference type="SAM" id="MobiDB-lite"/>
    </source>
</evidence>
<evidence type="ECO:0000313" key="3">
    <source>
        <dbReference type="EMBL" id="QEW26931.1"/>
    </source>
</evidence>
<sequence length="591" mass="63097">MSKIVGDIAVEVSADIAPLQRGMRQARGDVNRFGRNVEQMARRAARMSAVITGAFVAASAAGVALANRVGEVGESLTNLSRVAGTTPEKFQEMAVATRSVGVEQEKLADILKDVQDRVGDFLQTGGGPMADFFENIAPKVGVTAEQFAKLSGPEALQLYVSSLERANLTQNEMTFYLEAMSSDLTAMLPLLRDNGREMNRLGKEARDAGAIISNEAVKGAADLQEKLRGMRNEIDAHLIDAMVDLEDELVALADFVADYGVPAFKKLVEWASAAAEGVNIVASAMRVMNDLDGMTPADPNREYPIPDNERTPGNEPNSNTGTYDYTDPFFSQGLNGQGRPNSPSMRRPRARPEDLNTGRGSSRRGGSSSGPTEEDFERLRDQFATEQEIIQENYERQLEQLEEFRNRKLATEEEYNELEKRIHKDHQDKMLALEKARRAATLNAISGALGDVASLMQSENKKAFQIGKAAAIADATIKGYQAAVAAWEKGMSTPGGGPHLAAAFAAASVAKTGMLISQIASTQYGGGGGGGAGAVGGGGAAAAGGAAQTPQVSRDVVVQLTGGPMFTREQVAEFLTELNEYVEDGGNIRVV</sequence>